<accession>A0A507AUB0</accession>
<organism evidence="2 3">
    <name type="scientific">Thyridium curvatum</name>
    <dbReference type="NCBI Taxonomy" id="1093900"/>
    <lineage>
        <taxon>Eukaryota</taxon>
        <taxon>Fungi</taxon>
        <taxon>Dikarya</taxon>
        <taxon>Ascomycota</taxon>
        <taxon>Pezizomycotina</taxon>
        <taxon>Sordariomycetes</taxon>
        <taxon>Sordariomycetidae</taxon>
        <taxon>Thyridiales</taxon>
        <taxon>Thyridiaceae</taxon>
        <taxon>Thyridium</taxon>
    </lineage>
</organism>
<feature type="region of interest" description="Disordered" evidence="1">
    <location>
        <begin position="1"/>
        <end position="90"/>
    </location>
</feature>
<gene>
    <name evidence="2" type="ORF">E0L32_001141</name>
</gene>
<evidence type="ECO:0000313" key="3">
    <source>
        <dbReference type="Proteomes" id="UP000319257"/>
    </source>
</evidence>
<protein>
    <submittedName>
        <fullName evidence="2">Uncharacterized protein</fullName>
    </submittedName>
</protein>
<reference evidence="2 3" key="1">
    <citation type="submission" date="2019-06" db="EMBL/GenBank/DDBJ databases">
        <title>Draft genome sequence of the filamentous fungus Phialemoniopsis curvata isolated from diesel fuel.</title>
        <authorList>
            <person name="Varaljay V.A."/>
            <person name="Lyon W.J."/>
            <person name="Crouch A.L."/>
            <person name="Drake C.E."/>
            <person name="Hollomon J.M."/>
            <person name="Nadeau L.J."/>
            <person name="Nunn H.S."/>
            <person name="Stevenson B.S."/>
            <person name="Bojanowski C.L."/>
            <person name="Crookes-Goodson W.J."/>
        </authorList>
    </citation>
    <scope>NUCLEOTIDE SEQUENCE [LARGE SCALE GENOMIC DNA]</scope>
    <source>
        <strain evidence="2 3">D216</strain>
    </source>
</reference>
<dbReference type="EMBL" id="SKBQ01000004">
    <property type="protein sequence ID" value="TPX11323.1"/>
    <property type="molecule type" value="Genomic_DNA"/>
</dbReference>
<evidence type="ECO:0000256" key="1">
    <source>
        <dbReference type="SAM" id="MobiDB-lite"/>
    </source>
</evidence>
<dbReference type="InParanoid" id="A0A507AUB0"/>
<proteinExistence type="predicted"/>
<comment type="caution">
    <text evidence="2">The sequence shown here is derived from an EMBL/GenBank/DDBJ whole genome shotgun (WGS) entry which is preliminary data.</text>
</comment>
<feature type="compositionally biased region" description="Basic and acidic residues" evidence="1">
    <location>
        <begin position="58"/>
        <end position="79"/>
    </location>
</feature>
<dbReference type="AlphaFoldDB" id="A0A507AUB0"/>
<dbReference type="Proteomes" id="UP000319257">
    <property type="component" value="Unassembled WGS sequence"/>
</dbReference>
<sequence length="90" mass="9550">MPATNSRQTLDEAQEPSGILTAKKAGDDEDEGLEGDDTSAISNSINDKSDSSLYKPGSKGEDKGNDGGKDDDKDEDMITGRHINHIRVSG</sequence>
<name>A0A507AUB0_9PEZI</name>
<feature type="compositionally biased region" description="Acidic residues" evidence="1">
    <location>
        <begin position="27"/>
        <end position="37"/>
    </location>
</feature>
<evidence type="ECO:0000313" key="2">
    <source>
        <dbReference type="EMBL" id="TPX11323.1"/>
    </source>
</evidence>
<keyword evidence="3" id="KW-1185">Reference proteome</keyword>
<dbReference type="RefSeq" id="XP_030993034.1">
    <property type="nucleotide sequence ID" value="XM_031134181.1"/>
</dbReference>
<dbReference type="GeneID" id="41968588"/>